<dbReference type="Gene3D" id="3.30.420.10">
    <property type="entry name" value="Ribonuclease H-like superfamily/Ribonuclease H"/>
    <property type="match status" value="1"/>
</dbReference>
<dbReference type="GO" id="GO:0003964">
    <property type="term" value="F:RNA-directed DNA polymerase activity"/>
    <property type="evidence" value="ECO:0007669"/>
    <property type="project" value="UniProtKB-EC"/>
</dbReference>
<sequence>MIILCKSPIGPPIVLADFRGTALTSLNCVLCVAFNSEASIEDSPSLLDGRSPQENWAISHFIDALIPHNFALCIGVIPSHSTAKEFFDAIKAQCCPGSRFHKLKVVCELLRILVASDANTTNTSIVLSLRCTFAMFKKLVIKADELEGLLAQATCWAPPAFNQLSTKAILSKGDEKPSLTFVGQVIINASQQGTKQPREPSPFIYHLSNPPDAPMTYSRPRSPYGSQPSVSSGDVRQLVTGMQTFQSPRAWKIQIPDPFCPMRPATPYQCSQQGPGMHYHHERVSQVQFVERDASDKVLIDTGASMRFATCILSISPFCIFFADSNSSVLISQTTTLKLPVNGGSVLVHNVAFSDKISGTILSRFCCNHHLQQPLLVAEEGTKRSAAVSPSCTLPKIEMHPISKPTSTSLSSREWHERLGHACDKMVISFLKQHVPTFDAKRWQPFYCEVCATAKSTHRLAQAQTDVPKWDPLDLLVSDIMGPFASDTQGFCYLLTVRDHVSTYSVVYPLKARSDTPDAILDAIRQLQVWLRLTPKALQTDNGK</sequence>
<dbReference type="PANTHER" id="PTHR42648:SF28">
    <property type="entry name" value="TRANSPOSON-ENCODED PROTEIN WITH RIBONUCLEASE H-LIKE AND RETROVIRUS ZINC FINGER-LIKE DOMAINS"/>
    <property type="match status" value="1"/>
</dbReference>
<dbReference type="InterPro" id="IPR012337">
    <property type="entry name" value="RNaseH-like_sf"/>
</dbReference>
<dbReference type="GO" id="GO:0003723">
    <property type="term" value="F:RNA binding"/>
    <property type="evidence" value="ECO:0007669"/>
    <property type="project" value="UniProtKB-KW"/>
</dbReference>
<evidence type="ECO:0000313" key="6">
    <source>
        <dbReference type="EMBL" id="MBW0474000.1"/>
    </source>
</evidence>
<evidence type="ECO:0000313" key="7">
    <source>
        <dbReference type="Proteomes" id="UP000765509"/>
    </source>
</evidence>
<dbReference type="InterPro" id="IPR036397">
    <property type="entry name" value="RNaseH_sf"/>
</dbReference>
<dbReference type="PANTHER" id="PTHR42648">
    <property type="entry name" value="TRANSPOSASE, PUTATIVE-RELATED"/>
    <property type="match status" value="1"/>
</dbReference>
<protein>
    <recommendedName>
        <fullName evidence="5">Integrase catalytic domain-containing protein</fullName>
    </recommendedName>
</protein>
<dbReference type="InterPro" id="IPR039537">
    <property type="entry name" value="Retrotran_Ty1/copia-like"/>
</dbReference>
<organism evidence="6 7">
    <name type="scientific">Austropuccinia psidii MF-1</name>
    <dbReference type="NCBI Taxonomy" id="1389203"/>
    <lineage>
        <taxon>Eukaryota</taxon>
        <taxon>Fungi</taxon>
        <taxon>Dikarya</taxon>
        <taxon>Basidiomycota</taxon>
        <taxon>Pucciniomycotina</taxon>
        <taxon>Pucciniomycetes</taxon>
        <taxon>Pucciniales</taxon>
        <taxon>Sphaerophragmiaceae</taxon>
        <taxon>Austropuccinia</taxon>
    </lineage>
</organism>
<comment type="caution">
    <text evidence="6">The sequence shown here is derived from an EMBL/GenBank/DDBJ whole genome shotgun (WGS) entry which is preliminary data.</text>
</comment>
<comment type="catalytic activity">
    <reaction evidence="4">
        <text>DNA(n) + a 2'-deoxyribonucleoside 5'-triphosphate = DNA(n+1) + diphosphate</text>
        <dbReference type="Rhea" id="RHEA:22508"/>
        <dbReference type="Rhea" id="RHEA-COMP:17339"/>
        <dbReference type="Rhea" id="RHEA-COMP:17340"/>
        <dbReference type="ChEBI" id="CHEBI:33019"/>
        <dbReference type="ChEBI" id="CHEBI:61560"/>
        <dbReference type="ChEBI" id="CHEBI:173112"/>
        <dbReference type="EC" id="2.7.7.7"/>
    </reaction>
</comment>
<evidence type="ECO:0000256" key="1">
    <source>
        <dbReference type="ARBA" id="ARBA00022578"/>
    </source>
</evidence>
<evidence type="ECO:0000256" key="4">
    <source>
        <dbReference type="ARBA" id="ARBA00049244"/>
    </source>
</evidence>
<gene>
    <name evidence="6" type="ORF">O181_013715</name>
</gene>
<feature type="domain" description="Integrase catalytic" evidence="5">
    <location>
        <begin position="464"/>
        <end position="544"/>
    </location>
</feature>
<dbReference type="GO" id="GO:0005634">
    <property type="term" value="C:nucleus"/>
    <property type="evidence" value="ECO:0007669"/>
    <property type="project" value="UniProtKB-ARBA"/>
</dbReference>
<name>A0A9Q3C0F9_9BASI</name>
<proteinExistence type="predicted"/>
<comment type="catalytic activity">
    <reaction evidence="3">
        <text>DNA(n) + a 2'-deoxyribonucleoside 5'-triphosphate = DNA(n+1) + diphosphate</text>
        <dbReference type="Rhea" id="RHEA:22508"/>
        <dbReference type="Rhea" id="RHEA-COMP:17339"/>
        <dbReference type="Rhea" id="RHEA-COMP:17340"/>
        <dbReference type="ChEBI" id="CHEBI:33019"/>
        <dbReference type="ChEBI" id="CHEBI:61560"/>
        <dbReference type="ChEBI" id="CHEBI:173112"/>
        <dbReference type="EC" id="2.7.7.49"/>
    </reaction>
</comment>
<evidence type="ECO:0000259" key="5">
    <source>
        <dbReference type="PROSITE" id="PS50994"/>
    </source>
</evidence>
<dbReference type="EMBL" id="AVOT02003603">
    <property type="protein sequence ID" value="MBW0474000.1"/>
    <property type="molecule type" value="Genomic_DNA"/>
</dbReference>
<keyword evidence="2" id="KW-0694">RNA-binding</keyword>
<reference evidence="6" key="1">
    <citation type="submission" date="2021-03" db="EMBL/GenBank/DDBJ databases">
        <title>Draft genome sequence of rust myrtle Austropuccinia psidii MF-1, a brazilian biotype.</title>
        <authorList>
            <person name="Quecine M.C."/>
            <person name="Pachon D.M.R."/>
            <person name="Bonatelli M.L."/>
            <person name="Correr F.H."/>
            <person name="Franceschini L.M."/>
            <person name="Leite T.F."/>
            <person name="Margarido G.R.A."/>
            <person name="Almeida C.A."/>
            <person name="Ferrarezi J.A."/>
            <person name="Labate C.A."/>
        </authorList>
    </citation>
    <scope>NUCLEOTIDE SEQUENCE</scope>
    <source>
        <strain evidence="6">MF-1</strain>
    </source>
</reference>
<keyword evidence="1" id="KW-0815">Transposition</keyword>
<accession>A0A9Q3C0F9</accession>
<dbReference type="GO" id="GO:0003887">
    <property type="term" value="F:DNA-directed DNA polymerase activity"/>
    <property type="evidence" value="ECO:0007669"/>
    <property type="project" value="UniProtKB-EC"/>
</dbReference>
<dbReference type="GO" id="GO:0015074">
    <property type="term" value="P:DNA integration"/>
    <property type="evidence" value="ECO:0007669"/>
    <property type="project" value="InterPro"/>
</dbReference>
<keyword evidence="7" id="KW-1185">Reference proteome</keyword>
<dbReference type="Proteomes" id="UP000765509">
    <property type="component" value="Unassembled WGS sequence"/>
</dbReference>
<evidence type="ECO:0000256" key="2">
    <source>
        <dbReference type="ARBA" id="ARBA00022884"/>
    </source>
</evidence>
<dbReference type="AlphaFoldDB" id="A0A9Q3C0F9"/>
<dbReference type="SUPFAM" id="SSF53098">
    <property type="entry name" value="Ribonuclease H-like"/>
    <property type="match status" value="1"/>
</dbReference>
<dbReference type="GO" id="GO:0032196">
    <property type="term" value="P:transposition"/>
    <property type="evidence" value="ECO:0007669"/>
    <property type="project" value="UniProtKB-KW"/>
</dbReference>
<evidence type="ECO:0000256" key="3">
    <source>
        <dbReference type="ARBA" id="ARBA00048173"/>
    </source>
</evidence>
<dbReference type="OrthoDB" id="1099063at2759"/>
<dbReference type="PROSITE" id="PS50994">
    <property type="entry name" value="INTEGRASE"/>
    <property type="match status" value="1"/>
</dbReference>
<dbReference type="InterPro" id="IPR001584">
    <property type="entry name" value="Integrase_cat-core"/>
</dbReference>